<dbReference type="PANTHER" id="PTHR42781:SF4">
    <property type="entry name" value="SPERMIDINE_PUTRESCINE IMPORT ATP-BINDING PROTEIN POTA"/>
    <property type="match status" value="1"/>
</dbReference>
<reference evidence="7" key="2">
    <citation type="submission" date="2020-09" db="EMBL/GenBank/DDBJ databases">
        <authorList>
            <person name="Sun Q."/>
            <person name="Zhou Y."/>
        </authorList>
    </citation>
    <scope>NUCLEOTIDE SEQUENCE</scope>
    <source>
        <strain evidence="7">CGMCC 1.12214</strain>
    </source>
</reference>
<evidence type="ECO:0000256" key="5">
    <source>
        <dbReference type="ARBA" id="ARBA00022840"/>
    </source>
</evidence>
<evidence type="ECO:0000256" key="2">
    <source>
        <dbReference type="ARBA" id="ARBA00005417"/>
    </source>
</evidence>
<keyword evidence="5 7" id="KW-0067">ATP-binding</keyword>
<dbReference type="PROSITE" id="PS50893">
    <property type="entry name" value="ABC_TRANSPORTER_2"/>
    <property type="match status" value="1"/>
</dbReference>
<dbReference type="InterPro" id="IPR050093">
    <property type="entry name" value="ABC_SmlMolc_Importer"/>
</dbReference>
<reference evidence="7" key="1">
    <citation type="journal article" date="2014" name="Int. J. Syst. Evol. Microbiol.">
        <title>Complete genome sequence of Corynebacterium casei LMG S-19264T (=DSM 44701T), isolated from a smear-ripened cheese.</title>
        <authorList>
            <consortium name="US DOE Joint Genome Institute (JGI-PGF)"/>
            <person name="Walter F."/>
            <person name="Albersmeier A."/>
            <person name="Kalinowski J."/>
            <person name="Ruckert C."/>
        </authorList>
    </citation>
    <scope>NUCLEOTIDE SEQUENCE</scope>
    <source>
        <strain evidence="7">CGMCC 1.12214</strain>
    </source>
</reference>
<comment type="subcellular location">
    <subcellularLocation>
        <location evidence="1">Cell inner membrane</location>
        <topology evidence="1">Peripheral membrane protein</topology>
    </subcellularLocation>
</comment>
<evidence type="ECO:0000256" key="1">
    <source>
        <dbReference type="ARBA" id="ARBA00004417"/>
    </source>
</evidence>
<evidence type="ECO:0000259" key="6">
    <source>
        <dbReference type="PROSITE" id="PS50893"/>
    </source>
</evidence>
<feature type="domain" description="ABC transporter" evidence="6">
    <location>
        <begin position="16"/>
        <end position="246"/>
    </location>
</feature>
<dbReference type="InterPro" id="IPR003593">
    <property type="entry name" value="AAA+_ATPase"/>
</dbReference>
<comment type="similarity">
    <text evidence="2">Belongs to the ABC transporter superfamily.</text>
</comment>
<comment type="caution">
    <text evidence="7">The sequence shown here is derived from an EMBL/GenBank/DDBJ whole genome shotgun (WGS) entry which is preliminary data.</text>
</comment>
<name>A0A917I3P3_9HYPH</name>
<dbReference type="GO" id="GO:0016887">
    <property type="term" value="F:ATP hydrolysis activity"/>
    <property type="evidence" value="ECO:0007669"/>
    <property type="project" value="InterPro"/>
</dbReference>
<dbReference type="InterPro" id="IPR003439">
    <property type="entry name" value="ABC_transporter-like_ATP-bd"/>
</dbReference>
<dbReference type="InterPro" id="IPR027417">
    <property type="entry name" value="P-loop_NTPase"/>
</dbReference>
<accession>A0A917I3P3</accession>
<keyword evidence="8" id="KW-1185">Reference proteome</keyword>
<keyword evidence="3" id="KW-0813">Transport</keyword>
<dbReference type="SMART" id="SM00382">
    <property type="entry name" value="AAA"/>
    <property type="match status" value="1"/>
</dbReference>
<dbReference type="GO" id="GO:0140359">
    <property type="term" value="F:ABC-type transporter activity"/>
    <property type="evidence" value="ECO:0007669"/>
    <property type="project" value="UniProtKB-ARBA"/>
</dbReference>
<proteinExistence type="inferred from homology"/>
<evidence type="ECO:0000313" key="8">
    <source>
        <dbReference type="Proteomes" id="UP000603912"/>
    </source>
</evidence>
<sequence>MGGSGLAATRSDRPAIQVESLSAGYGATTILHGVDLAVAPGEFIAILGSSGCGKTTLLRTIAGFQPSTGGEIRLFGQDVAGLPPEKRGVAMVFQSYALWPHMTVLGNMGYGLKLRGVGKAEIRKRVGDLLAMLNLSGLEDRNVKDLSGGQRQRVALGRALAIDPALLLLDEPLSNLDAKVRLQLRYEIKALQKRLGFAAIHVTHDREEAMTMADRVVIMDAGRIAQIGPPEEIYHHPASPFVAAFLGAENRIDLDVRPGPDGALGLQAAGMHAPAPWSGPAADAPPHGAATAFFREEGASLTAPDAQVADSIVLPGVVSTRAYPGGHYRYGVEAGGRHLSVKDAGYHELGAPVGVRLPLANLHIFPAAQA</sequence>
<evidence type="ECO:0000256" key="3">
    <source>
        <dbReference type="ARBA" id="ARBA00022448"/>
    </source>
</evidence>
<dbReference type="PROSITE" id="PS00211">
    <property type="entry name" value="ABC_TRANSPORTER_1"/>
    <property type="match status" value="1"/>
</dbReference>
<dbReference type="Gene3D" id="3.40.50.300">
    <property type="entry name" value="P-loop containing nucleotide triphosphate hydrolases"/>
    <property type="match status" value="1"/>
</dbReference>
<dbReference type="SUPFAM" id="SSF52540">
    <property type="entry name" value="P-loop containing nucleoside triphosphate hydrolases"/>
    <property type="match status" value="1"/>
</dbReference>
<dbReference type="InterPro" id="IPR017871">
    <property type="entry name" value="ABC_transporter-like_CS"/>
</dbReference>
<evidence type="ECO:0000313" key="7">
    <source>
        <dbReference type="EMBL" id="GGH07396.1"/>
    </source>
</evidence>
<dbReference type="InterPro" id="IPR008995">
    <property type="entry name" value="Mo/tungstate-bd_C_term_dom"/>
</dbReference>
<dbReference type="GO" id="GO:0043190">
    <property type="term" value="C:ATP-binding cassette (ABC) transporter complex"/>
    <property type="evidence" value="ECO:0007669"/>
    <property type="project" value="UniProtKB-ARBA"/>
</dbReference>
<keyword evidence="4" id="KW-0547">Nucleotide-binding</keyword>
<gene>
    <name evidence="7" type="ORF">GCM10007036_02250</name>
</gene>
<organism evidence="7 8">
    <name type="scientific">Alsobacter metallidurans</name>
    <dbReference type="NCBI Taxonomy" id="340221"/>
    <lineage>
        <taxon>Bacteria</taxon>
        <taxon>Pseudomonadati</taxon>
        <taxon>Pseudomonadota</taxon>
        <taxon>Alphaproteobacteria</taxon>
        <taxon>Hyphomicrobiales</taxon>
        <taxon>Alsobacteraceae</taxon>
        <taxon>Alsobacter</taxon>
    </lineage>
</organism>
<dbReference type="RefSeq" id="WP_188515899.1">
    <property type="nucleotide sequence ID" value="NZ_BMES01000001.1"/>
</dbReference>
<protein>
    <submittedName>
        <fullName evidence="7">ABC transporter ATP-binding protein</fullName>
    </submittedName>
</protein>
<dbReference type="EMBL" id="BMES01000001">
    <property type="protein sequence ID" value="GGH07396.1"/>
    <property type="molecule type" value="Genomic_DNA"/>
</dbReference>
<dbReference type="SUPFAM" id="SSF50331">
    <property type="entry name" value="MOP-like"/>
    <property type="match status" value="1"/>
</dbReference>
<dbReference type="GO" id="GO:0005524">
    <property type="term" value="F:ATP binding"/>
    <property type="evidence" value="ECO:0007669"/>
    <property type="project" value="UniProtKB-KW"/>
</dbReference>
<dbReference type="Pfam" id="PF00005">
    <property type="entry name" value="ABC_tran"/>
    <property type="match status" value="1"/>
</dbReference>
<dbReference type="FunFam" id="3.40.50.300:FF:000042">
    <property type="entry name" value="Maltose/maltodextrin ABC transporter, ATP-binding protein"/>
    <property type="match status" value="1"/>
</dbReference>
<dbReference type="PANTHER" id="PTHR42781">
    <property type="entry name" value="SPERMIDINE/PUTRESCINE IMPORT ATP-BINDING PROTEIN POTA"/>
    <property type="match status" value="1"/>
</dbReference>
<evidence type="ECO:0000256" key="4">
    <source>
        <dbReference type="ARBA" id="ARBA00022741"/>
    </source>
</evidence>
<dbReference type="Proteomes" id="UP000603912">
    <property type="component" value="Unassembled WGS sequence"/>
</dbReference>
<dbReference type="AlphaFoldDB" id="A0A917I3P3"/>